<dbReference type="InterPro" id="IPR048229">
    <property type="entry name" value="GalB-like"/>
</dbReference>
<dbReference type="Pfam" id="PF16355">
    <property type="entry name" value="DUF4982"/>
    <property type="match status" value="1"/>
</dbReference>
<evidence type="ECO:0000256" key="2">
    <source>
        <dbReference type="ARBA" id="ARBA00022801"/>
    </source>
</evidence>
<feature type="signal peptide" evidence="4">
    <location>
        <begin position="1"/>
        <end position="23"/>
    </location>
</feature>
<dbReference type="RefSeq" id="WP_233374491.1">
    <property type="nucleotide sequence ID" value="NZ_JAJTWU010000009.1"/>
</dbReference>
<dbReference type="InterPro" id="IPR008979">
    <property type="entry name" value="Galactose-bd-like_sf"/>
</dbReference>
<comment type="caution">
    <text evidence="9">The sequence shown here is derived from an EMBL/GenBank/DDBJ whole genome shotgun (WGS) entry which is preliminary data.</text>
</comment>
<dbReference type="PANTHER" id="PTHR42732">
    <property type="entry name" value="BETA-GALACTOSIDASE"/>
    <property type="match status" value="1"/>
</dbReference>
<dbReference type="InterPro" id="IPR006101">
    <property type="entry name" value="Glyco_hydro_2"/>
</dbReference>
<dbReference type="NCBIfam" id="NF041463">
    <property type="entry name" value="GalB"/>
    <property type="match status" value="1"/>
</dbReference>
<dbReference type="EMBL" id="JAJTWU010000009">
    <property type="protein sequence ID" value="MCE4557113.1"/>
    <property type="molecule type" value="Genomic_DNA"/>
</dbReference>
<dbReference type="InterPro" id="IPR013783">
    <property type="entry name" value="Ig-like_fold"/>
</dbReference>
<keyword evidence="2" id="KW-0378">Hydrolase</keyword>
<dbReference type="Pfam" id="PF18565">
    <property type="entry name" value="Glyco_hydro2_C5"/>
    <property type="match status" value="1"/>
</dbReference>
<dbReference type="Gene3D" id="2.60.120.260">
    <property type="entry name" value="Galactose-binding domain-like"/>
    <property type="match status" value="1"/>
</dbReference>
<reference evidence="9 10" key="1">
    <citation type="submission" date="2021-12" db="EMBL/GenBank/DDBJ databases">
        <title>Genome seq of P8.</title>
        <authorList>
            <person name="Seo T."/>
        </authorList>
    </citation>
    <scope>NUCLEOTIDE SEQUENCE [LARGE SCALE GENOMIC DNA]</scope>
    <source>
        <strain evidence="9 10">P8</strain>
    </source>
</reference>
<dbReference type="SUPFAM" id="SSF49785">
    <property type="entry name" value="Galactose-binding domain-like"/>
    <property type="match status" value="1"/>
</dbReference>
<feature type="domain" description="Glycoside hydrolase family 2 catalytic" evidence="6">
    <location>
        <begin position="343"/>
        <end position="524"/>
    </location>
</feature>
<keyword evidence="4" id="KW-0732">Signal</keyword>
<dbReference type="SUPFAM" id="SSF49303">
    <property type="entry name" value="beta-Galactosidase/glucuronidase domain"/>
    <property type="match status" value="1"/>
</dbReference>
<dbReference type="PROSITE" id="PS00608">
    <property type="entry name" value="GLYCOSYL_HYDROL_F2_2"/>
    <property type="match status" value="1"/>
</dbReference>
<accession>A0ABS8Y286</accession>
<dbReference type="InterPro" id="IPR006103">
    <property type="entry name" value="Glyco_hydro_2_cat"/>
</dbReference>
<dbReference type="Pfam" id="PF00703">
    <property type="entry name" value="Glyco_hydro_2"/>
    <property type="match status" value="1"/>
</dbReference>
<dbReference type="Gene3D" id="3.20.20.80">
    <property type="entry name" value="Glycosidases"/>
    <property type="match status" value="1"/>
</dbReference>
<evidence type="ECO:0000313" key="10">
    <source>
        <dbReference type="Proteomes" id="UP001200741"/>
    </source>
</evidence>
<dbReference type="InterPro" id="IPR032311">
    <property type="entry name" value="DUF4982"/>
</dbReference>
<evidence type="ECO:0000259" key="5">
    <source>
        <dbReference type="Pfam" id="PF00703"/>
    </source>
</evidence>
<dbReference type="SUPFAM" id="SSF49373">
    <property type="entry name" value="Invasin/intimin cell-adhesion fragments"/>
    <property type="match status" value="1"/>
</dbReference>
<dbReference type="InterPro" id="IPR036156">
    <property type="entry name" value="Beta-gal/glucu_dom_sf"/>
</dbReference>
<evidence type="ECO:0000256" key="1">
    <source>
        <dbReference type="ARBA" id="ARBA00007401"/>
    </source>
</evidence>
<feature type="chain" id="PRO_5047409999" evidence="4">
    <location>
        <begin position="24"/>
        <end position="868"/>
    </location>
</feature>
<comment type="similarity">
    <text evidence="1">Belongs to the glycosyl hydrolase 2 family.</text>
</comment>
<dbReference type="Proteomes" id="UP001200741">
    <property type="component" value="Unassembled WGS sequence"/>
</dbReference>
<dbReference type="InterPro" id="IPR023232">
    <property type="entry name" value="Glyco_hydro_2_AS"/>
</dbReference>
<sequence>MPTRAAPLILMTLAFASALPAQARERTDWSAGWRFAQGDPAGVPALKPADFKPWLLAAAAPLLATPPAAPPAGPVPGEALAYAQPGFDDAGWRLLDLPHDWGVEGPFDQALPGETGKLPWQGVAWYRKQLVQPAAAAGQRTLLEIDGALANSAVYCNGRLVGGWAYGYTSYQVDLTGCLKPGASNSLAIRLDNPPESSRWYPGGGIYRHVWLTRTDAVHVPAGQVFVRTPQVTAERATVAVQVAVANESRAPVKVGVTVDIYRADANGRPVGAPLAPSRAQPRTLKAGERTALDFDVRLDKPVLWDLNSPQRHVAVTVVKQGGRVLDRVESPFGIRQAAFTADDGFHLNGRRVQLNGVCMHHDLGALGAAFNVRAAERQLELLREMGVNALRTSHNPPAPELLELTDRMGFLVIDELLDTWTHAKKPNDYHLHFADWSEPDLRAWVRRDRNHPSVILWSIGNEIEELGRADGPPVAARLAALVKQEDATRPVSAAANVLQAGYNGFQKTVDVFGYNYKPREYAKFRAANPSQPLFGSETASTVSTRGEYVFPVSDDPRQGRGGFQVSSYDLVYPSWATTPDAEFKAQDQQRFVAGEFVWTGFDYLGEPTPYNDDLTNVLNFPEGPERERARDELARLGKIQMPSRSSYFGILDLAGFKKDRFYLYQAHWRPELPMAHILPHWNWPERVGQVTPVHVYTSGDEAELFLNGRSLGRKKKGDGEYRLRWNDVVYEPGELLVVAYKAGKAWARDRVVTTGAPAALQLSADRPAIAADGRDLAFVTATVADADGRAVPRSKPLLAFTVEGPAEIVATDNGDPTDHTVFKSAERKAFNALALAIVKLKPGATGPVTLRVSSDGLQPAEVVIRPR</sequence>
<evidence type="ECO:0000256" key="4">
    <source>
        <dbReference type="SAM" id="SignalP"/>
    </source>
</evidence>
<dbReference type="PRINTS" id="PR00132">
    <property type="entry name" value="GLHYDRLASE2"/>
</dbReference>
<proteinExistence type="inferred from homology"/>
<dbReference type="InterPro" id="IPR017853">
    <property type="entry name" value="GH"/>
</dbReference>
<dbReference type="InterPro" id="IPR008964">
    <property type="entry name" value="Invasin/intimin_cell_adhesion"/>
</dbReference>
<dbReference type="SUPFAM" id="SSF51445">
    <property type="entry name" value="(Trans)glycosidases"/>
    <property type="match status" value="1"/>
</dbReference>
<evidence type="ECO:0000259" key="7">
    <source>
        <dbReference type="Pfam" id="PF16355"/>
    </source>
</evidence>
<feature type="domain" description="Glycoside hydrolase family 2 immunoglobulin-like beta-sandwich" evidence="5">
    <location>
        <begin position="225"/>
        <end position="336"/>
    </location>
</feature>
<organism evidence="9 10">
    <name type="scientific">Pelomonas cellulosilytica</name>
    <dbReference type="NCBI Taxonomy" id="2906762"/>
    <lineage>
        <taxon>Bacteria</taxon>
        <taxon>Pseudomonadati</taxon>
        <taxon>Pseudomonadota</taxon>
        <taxon>Betaproteobacteria</taxon>
        <taxon>Burkholderiales</taxon>
        <taxon>Sphaerotilaceae</taxon>
        <taxon>Roseateles</taxon>
    </lineage>
</organism>
<gene>
    <name evidence="9" type="ORF">LXT13_22200</name>
</gene>
<dbReference type="InterPro" id="IPR006102">
    <property type="entry name" value="Ig-like_GH2"/>
</dbReference>
<evidence type="ECO:0000259" key="8">
    <source>
        <dbReference type="Pfam" id="PF18565"/>
    </source>
</evidence>
<keyword evidence="10" id="KW-1185">Reference proteome</keyword>
<dbReference type="InterPro" id="IPR051913">
    <property type="entry name" value="GH2_Domain-Containing"/>
</dbReference>
<dbReference type="Pfam" id="PF02836">
    <property type="entry name" value="Glyco_hydro_2_C"/>
    <property type="match status" value="1"/>
</dbReference>
<keyword evidence="3" id="KW-0326">Glycosidase</keyword>
<dbReference type="InterPro" id="IPR040605">
    <property type="entry name" value="Glyco_hydro2_dom5"/>
</dbReference>
<protein>
    <submittedName>
        <fullName evidence="9">DUF4982 domain-containing protein</fullName>
    </submittedName>
</protein>
<dbReference type="PANTHER" id="PTHR42732:SF1">
    <property type="entry name" value="BETA-MANNOSIDASE"/>
    <property type="match status" value="1"/>
</dbReference>
<name>A0ABS8Y286_9BURK</name>
<evidence type="ECO:0000256" key="3">
    <source>
        <dbReference type="ARBA" id="ARBA00023295"/>
    </source>
</evidence>
<evidence type="ECO:0000313" key="9">
    <source>
        <dbReference type="EMBL" id="MCE4557113.1"/>
    </source>
</evidence>
<evidence type="ECO:0000259" key="6">
    <source>
        <dbReference type="Pfam" id="PF02836"/>
    </source>
</evidence>
<dbReference type="Gene3D" id="2.60.40.10">
    <property type="entry name" value="Immunoglobulins"/>
    <property type="match status" value="3"/>
</dbReference>
<feature type="domain" description="Glycoside hydrolase family 2" evidence="8">
    <location>
        <begin position="761"/>
        <end position="863"/>
    </location>
</feature>
<feature type="domain" description="DUF4982" evidence="7">
    <location>
        <begin position="689"/>
        <end position="748"/>
    </location>
</feature>